<evidence type="ECO:0000256" key="13">
    <source>
        <dbReference type="SAM" id="MobiDB-lite"/>
    </source>
</evidence>
<evidence type="ECO:0000256" key="9">
    <source>
        <dbReference type="ARBA" id="ARBA00023136"/>
    </source>
</evidence>
<dbReference type="Pfam" id="PF14999">
    <property type="entry name" value="Shadoo"/>
    <property type="match status" value="1"/>
</dbReference>
<evidence type="ECO:0000313" key="16">
    <source>
        <dbReference type="Proteomes" id="UP000233020"/>
    </source>
</evidence>
<keyword evidence="16" id="KW-1185">Reference proteome</keyword>
<dbReference type="STRING" id="37293.ENSANAP00000015115"/>
<dbReference type="GO" id="GO:0098552">
    <property type="term" value="C:side of membrane"/>
    <property type="evidence" value="ECO:0007669"/>
    <property type="project" value="UniProtKB-KW"/>
</dbReference>
<evidence type="ECO:0000256" key="4">
    <source>
        <dbReference type="ARBA" id="ARBA00022475"/>
    </source>
</evidence>
<name>A0A2K5D2D2_AOTNA</name>
<dbReference type="PANTHER" id="PTHR28552">
    <property type="entry name" value="SHADOW OF PRION PROTEIN"/>
    <property type="match status" value="1"/>
</dbReference>
<keyword evidence="4" id="KW-1003">Cell membrane</keyword>
<keyword evidence="5" id="KW-0336">GPI-anchor</keyword>
<comment type="similarity">
    <text evidence="2">Belongs to the SPRN family.</text>
</comment>
<reference evidence="15" key="1">
    <citation type="submission" date="2025-08" db="UniProtKB">
        <authorList>
            <consortium name="Ensembl"/>
        </authorList>
    </citation>
    <scope>IDENTIFICATION</scope>
</reference>
<evidence type="ECO:0000256" key="1">
    <source>
        <dbReference type="ARBA" id="ARBA00004609"/>
    </source>
</evidence>
<dbReference type="InterPro" id="IPR029238">
    <property type="entry name" value="Shadoo"/>
</dbReference>
<reference evidence="15" key="2">
    <citation type="submission" date="2025-09" db="UniProtKB">
        <authorList>
            <consortium name="Ensembl"/>
        </authorList>
    </citation>
    <scope>IDENTIFICATION</scope>
</reference>
<evidence type="ECO:0000313" key="15">
    <source>
        <dbReference type="Ensembl" id="ENSANAP00000015115.1"/>
    </source>
</evidence>
<dbReference type="OMA" id="MNWAPAT"/>
<gene>
    <name evidence="15" type="primary">SPRN</name>
</gene>
<sequence>MNWAPATCWALLLAAAFLCDSGAAKGGRGGARGSRARCGPCWGCGGRAAADPVRTPPRQAGTPGTVPSARAPPGSAAGGARTGSSLGAASGRSDSGDGWIPPGPAPDEEDAVPGGNGTGPGVYSYRAWTSGAGPTRDPRLCLVLGGALLGLLRP</sequence>
<keyword evidence="6" id="KW-0640">Prion</keyword>
<keyword evidence="9" id="KW-0472">Membrane</keyword>
<evidence type="ECO:0000256" key="8">
    <source>
        <dbReference type="ARBA" id="ARBA00023087"/>
    </source>
</evidence>
<dbReference type="AlphaFoldDB" id="A0A2K5D2D2"/>
<feature type="compositionally biased region" description="Low complexity" evidence="13">
    <location>
        <begin position="82"/>
        <end position="93"/>
    </location>
</feature>
<dbReference type="Ensembl" id="ENSANAT00000032952.1">
    <property type="protein sequence ID" value="ENSANAP00000015115.1"/>
    <property type="gene ID" value="ENSANAG00000025455.1"/>
</dbReference>
<evidence type="ECO:0000256" key="3">
    <source>
        <dbReference type="ARBA" id="ARBA00014397"/>
    </source>
</evidence>
<evidence type="ECO:0000256" key="6">
    <source>
        <dbReference type="ARBA" id="ARBA00022678"/>
    </source>
</evidence>
<evidence type="ECO:0000256" key="11">
    <source>
        <dbReference type="ARBA" id="ARBA00023288"/>
    </source>
</evidence>
<organism evidence="15 16">
    <name type="scientific">Aotus nancymaae</name>
    <name type="common">Ma's night monkey</name>
    <dbReference type="NCBI Taxonomy" id="37293"/>
    <lineage>
        <taxon>Eukaryota</taxon>
        <taxon>Metazoa</taxon>
        <taxon>Chordata</taxon>
        <taxon>Craniata</taxon>
        <taxon>Vertebrata</taxon>
        <taxon>Euteleostomi</taxon>
        <taxon>Mammalia</taxon>
        <taxon>Eutheria</taxon>
        <taxon>Euarchontoglires</taxon>
        <taxon>Primates</taxon>
        <taxon>Haplorrhini</taxon>
        <taxon>Platyrrhini</taxon>
        <taxon>Aotidae</taxon>
        <taxon>Aotus</taxon>
    </lineage>
</organism>
<keyword evidence="8" id="KW-0034">Amyloid</keyword>
<dbReference type="GO" id="GO:0031982">
    <property type="term" value="C:vesicle"/>
    <property type="evidence" value="ECO:0007669"/>
    <property type="project" value="Ensembl"/>
</dbReference>
<evidence type="ECO:0000256" key="5">
    <source>
        <dbReference type="ARBA" id="ARBA00022622"/>
    </source>
</evidence>
<comment type="function">
    <text evidence="12">Prion-like protein that has PrP(C)-like neuroprotective activity. May act as a modulator for the biological actions of normal and abnormal PrP.</text>
</comment>
<proteinExistence type="inferred from homology"/>
<feature type="signal peptide" evidence="14">
    <location>
        <begin position="1"/>
        <end position="24"/>
    </location>
</feature>
<evidence type="ECO:0000256" key="2">
    <source>
        <dbReference type="ARBA" id="ARBA00008311"/>
    </source>
</evidence>
<dbReference type="GO" id="GO:0005829">
    <property type="term" value="C:cytosol"/>
    <property type="evidence" value="ECO:0007669"/>
    <property type="project" value="Ensembl"/>
</dbReference>
<keyword evidence="11" id="KW-0449">Lipoprotein</keyword>
<evidence type="ECO:0000256" key="14">
    <source>
        <dbReference type="SAM" id="SignalP"/>
    </source>
</evidence>
<keyword evidence="7 14" id="KW-0732">Signal</keyword>
<accession>A0A2K5D2D2</accession>
<evidence type="ECO:0000256" key="10">
    <source>
        <dbReference type="ARBA" id="ARBA00023180"/>
    </source>
</evidence>
<feature type="chain" id="PRO_5014350859" description="Shadow of prion protein" evidence="14">
    <location>
        <begin position="25"/>
        <end position="154"/>
    </location>
</feature>
<protein>
    <recommendedName>
        <fullName evidence="3">Shadow of prion protein</fullName>
    </recommendedName>
</protein>
<evidence type="ECO:0000256" key="12">
    <source>
        <dbReference type="ARBA" id="ARBA00025683"/>
    </source>
</evidence>
<comment type="subcellular location">
    <subcellularLocation>
        <location evidence="1">Cell membrane</location>
        <topology evidence="1">Lipid-anchor</topology>
        <topology evidence="1">GPI-anchor</topology>
    </subcellularLocation>
</comment>
<dbReference type="GeneTree" id="ENSGT00730000111694"/>
<dbReference type="Proteomes" id="UP000233020">
    <property type="component" value="Unplaced"/>
</dbReference>
<dbReference type="PANTHER" id="PTHR28552:SF1">
    <property type="entry name" value="SHADOW OF PRION PROTEIN"/>
    <property type="match status" value="1"/>
</dbReference>
<keyword evidence="10" id="KW-0325">Glycoprotein</keyword>
<evidence type="ECO:0000256" key="7">
    <source>
        <dbReference type="ARBA" id="ARBA00022729"/>
    </source>
</evidence>
<dbReference type="GO" id="GO:0006606">
    <property type="term" value="P:protein import into nucleus"/>
    <property type="evidence" value="ECO:0007669"/>
    <property type="project" value="Ensembl"/>
</dbReference>
<dbReference type="GO" id="GO:0003676">
    <property type="term" value="F:nucleic acid binding"/>
    <property type="evidence" value="ECO:0007669"/>
    <property type="project" value="Ensembl"/>
</dbReference>
<dbReference type="GO" id="GO:0005730">
    <property type="term" value="C:nucleolus"/>
    <property type="evidence" value="ECO:0007669"/>
    <property type="project" value="Ensembl"/>
</dbReference>
<feature type="region of interest" description="Disordered" evidence="13">
    <location>
        <begin position="48"/>
        <end position="118"/>
    </location>
</feature>
<dbReference type="GO" id="GO:0005886">
    <property type="term" value="C:plasma membrane"/>
    <property type="evidence" value="ECO:0007669"/>
    <property type="project" value="UniProtKB-SubCell"/>
</dbReference>